<evidence type="ECO:0000313" key="3">
    <source>
        <dbReference type="Proteomes" id="UP001642464"/>
    </source>
</evidence>
<accession>A0ABP0QIN2</accession>
<proteinExistence type="predicted"/>
<dbReference type="InterPro" id="IPR046341">
    <property type="entry name" value="SET_dom_sf"/>
</dbReference>
<organism evidence="2 3">
    <name type="scientific">Durusdinium trenchii</name>
    <dbReference type="NCBI Taxonomy" id="1381693"/>
    <lineage>
        <taxon>Eukaryota</taxon>
        <taxon>Sar</taxon>
        <taxon>Alveolata</taxon>
        <taxon>Dinophyceae</taxon>
        <taxon>Suessiales</taxon>
        <taxon>Symbiodiniaceae</taxon>
        <taxon>Durusdinium</taxon>
    </lineage>
</organism>
<name>A0ABP0QIN2_9DINO</name>
<dbReference type="PANTHER" id="PTHR13271:SF151">
    <property type="entry name" value="SET DOMAIN-CONTAINING PROTEIN 4"/>
    <property type="match status" value="1"/>
</dbReference>
<feature type="domain" description="SET" evidence="1">
    <location>
        <begin position="19"/>
        <end position="221"/>
    </location>
</feature>
<evidence type="ECO:0000313" key="2">
    <source>
        <dbReference type="EMBL" id="CAK9087978.1"/>
    </source>
</evidence>
<dbReference type="SUPFAM" id="SSF82199">
    <property type="entry name" value="SET domain"/>
    <property type="match status" value="1"/>
</dbReference>
<dbReference type="Proteomes" id="UP001642464">
    <property type="component" value="Unassembled WGS sequence"/>
</dbReference>
<gene>
    <name evidence="2" type="ORF">SCF082_LOCUS41567</name>
</gene>
<dbReference type="PROSITE" id="PS50280">
    <property type="entry name" value="SET"/>
    <property type="match status" value="1"/>
</dbReference>
<evidence type="ECO:0000259" key="1">
    <source>
        <dbReference type="PROSITE" id="PS50280"/>
    </source>
</evidence>
<dbReference type="CDD" id="cd10527">
    <property type="entry name" value="SET_LSMT"/>
    <property type="match status" value="1"/>
</dbReference>
<dbReference type="PANTHER" id="PTHR13271">
    <property type="entry name" value="UNCHARACTERIZED PUTATIVE METHYLTRANSFERASE"/>
    <property type="match status" value="1"/>
</dbReference>
<comment type="caution">
    <text evidence="2">The sequence shown here is derived from an EMBL/GenBank/DDBJ whole genome shotgun (WGS) entry which is preliminary data.</text>
</comment>
<sequence>MASCSERKQSGSLVAKMAEFVELLESWVREHGGFVHPAVGIHKGDRGRGAFASKDLAGELCRLPPKLLISEKLAEGSMAFGHELRMAAEEFTAAPGLVLLTAFLLHEDDHWLHSTIKGSHLERQVRAKRHNLGLEFALLKSYVGKLPLTWEDFLWARCIVSSRAYSLQSQRCLVPWADLLNHGTSSEVCVRYGLEGETASDFVMNLGQLVPQGAELLQSYGDKPNATLLLDYGFVLPQAPPAVVSLAFQLPQLLETDPALKEKKVFWTRVSKGRSFRKGELLLEVDEAAEAFLELLRAAVVCGQPQGSSCDLEEKLQDPSVEMEALIRLQHSAQQALGKLCEFEGPEVKEDWEVVSQQNCAQALADERCVLQSLVARAKRES</sequence>
<reference evidence="2 3" key="1">
    <citation type="submission" date="2024-02" db="EMBL/GenBank/DDBJ databases">
        <authorList>
            <person name="Chen Y."/>
            <person name="Shah S."/>
            <person name="Dougan E. K."/>
            <person name="Thang M."/>
            <person name="Chan C."/>
        </authorList>
    </citation>
    <scope>NUCLEOTIDE SEQUENCE [LARGE SCALE GENOMIC DNA]</scope>
</reference>
<dbReference type="InterPro" id="IPR001214">
    <property type="entry name" value="SET_dom"/>
</dbReference>
<dbReference type="EMBL" id="CAXAMM010039640">
    <property type="protein sequence ID" value="CAK9087978.1"/>
    <property type="molecule type" value="Genomic_DNA"/>
</dbReference>
<dbReference type="Gene3D" id="3.90.1410.10">
    <property type="entry name" value="set domain protein methyltransferase, domain 1"/>
    <property type="match status" value="2"/>
</dbReference>
<protein>
    <recommendedName>
        <fullName evidence="1">SET domain-containing protein</fullName>
    </recommendedName>
</protein>
<dbReference type="InterPro" id="IPR050600">
    <property type="entry name" value="SETD3_SETD6_MTase"/>
</dbReference>
<keyword evidence="3" id="KW-1185">Reference proteome</keyword>